<dbReference type="AlphaFoldDB" id="A0A2K3L6S4"/>
<dbReference type="PRINTS" id="PR00364">
    <property type="entry name" value="DISEASERSIST"/>
</dbReference>
<evidence type="ECO:0000313" key="4">
    <source>
        <dbReference type="EMBL" id="PNY09048.1"/>
    </source>
</evidence>
<dbReference type="InterPro" id="IPR002182">
    <property type="entry name" value="NB-ARC"/>
</dbReference>
<dbReference type="Gene3D" id="1.10.8.430">
    <property type="entry name" value="Helical domain of apoptotic protease-activating factors"/>
    <property type="match status" value="1"/>
</dbReference>
<dbReference type="EMBL" id="ASHM01029540">
    <property type="protein sequence ID" value="PNX75757.1"/>
    <property type="molecule type" value="Genomic_DNA"/>
</dbReference>
<dbReference type="Proteomes" id="UP000236291">
    <property type="component" value="Unassembled WGS sequence"/>
</dbReference>
<evidence type="ECO:0000313" key="2">
    <source>
        <dbReference type="EMBL" id="PNX74234.1"/>
    </source>
</evidence>
<comment type="caution">
    <text evidence="2">The sequence shown here is derived from an EMBL/GenBank/DDBJ whole genome shotgun (WGS) entry which is preliminary data.</text>
</comment>
<dbReference type="Gene3D" id="3.40.50.300">
    <property type="entry name" value="P-loop containing nucleotide triphosphate hydrolases"/>
    <property type="match status" value="1"/>
</dbReference>
<evidence type="ECO:0000313" key="3">
    <source>
        <dbReference type="EMBL" id="PNX75757.1"/>
    </source>
</evidence>
<dbReference type="InterPro" id="IPR027417">
    <property type="entry name" value="P-loop_NTPase"/>
</dbReference>
<evidence type="ECO:0000259" key="1">
    <source>
        <dbReference type="Pfam" id="PF00931"/>
    </source>
</evidence>
<sequence>MAETAVSLALEEVFQLLKEETNFLRDVIDEYLRLTYEVKDPGCGRLVCKIASLIKTLTPRHRIASEIQDIKMSIRGIKERSERYNFQISQAPGSSSINNTTRETENRRWRDPRLSFLFIEETAIVGLEGPREELTGWLLSGASERTCIAVVGMGGIGKTTLAKLVFDSQKVTTQFDCRACITVSQSSTVRGLLINMMEEFCGETENPLMQMLHKMDDKSLITQVRKYLQHKKYLIFTTRIMQVADFFKKSFLVHVHNLQLLSPNKAWELFCKKAFRFEHDGHCPPELKSLSKEIVRKCKQLPLA</sequence>
<dbReference type="STRING" id="57577.A0A2K3L6S4"/>
<accession>A0A2K3L6S4</accession>
<dbReference type="InterPro" id="IPR042197">
    <property type="entry name" value="Apaf_helical"/>
</dbReference>
<dbReference type="PANTHER" id="PTHR19338">
    <property type="entry name" value="TRANSLOCASE OF INNER MITOCHONDRIAL MEMBRANE 13 HOMOLOG"/>
    <property type="match status" value="1"/>
</dbReference>
<protein>
    <submittedName>
        <fullName evidence="2">NBS-containing resistance-like protein</fullName>
    </submittedName>
</protein>
<proteinExistence type="predicted"/>
<dbReference type="SUPFAM" id="SSF52540">
    <property type="entry name" value="P-loop containing nucleoside triphosphate hydrolases"/>
    <property type="match status" value="1"/>
</dbReference>
<dbReference type="PANTHER" id="PTHR19338:SF32">
    <property type="entry name" value="OS06G0287500 PROTEIN"/>
    <property type="match status" value="1"/>
</dbReference>
<dbReference type="EMBL" id="ASHM01027223">
    <property type="protein sequence ID" value="PNX74234.1"/>
    <property type="molecule type" value="Genomic_DNA"/>
</dbReference>
<reference evidence="2 5" key="1">
    <citation type="journal article" date="2014" name="Am. J. Bot.">
        <title>Genome assembly and annotation for red clover (Trifolium pratense; Fabaceae).</title>
        <authorList>
            <person name="Istvanek J."/>
            <person name="Jaros M."/>
            <person name="Krenek A."/>
            <person name="Repkova J."/>
        </authorList>
    </citation>
    <scope>NUCLEOTIDE SEQUENCE [LARGE SCALE GENOMIC DNA]</scope>
    <source>
        <strain evidence="5">cv. Tatra</strain>
        <tissue evidence="2">Young leaves</tissue>
    </source>
</reference>
<reference evidence="2 5" key="2">
    <citation type="journal article" date="2017" name="Front. Plant Sci.">
        <title>Gene Classification and Mining of Molecular Markers Useful in Red Clover (Trifolium pratense) Breeding.</title>
        <authorList>
            <person name="Istvanek J."/>
            <person name="Dluhosova J."/>
            <person name="Dluhos P."/>
            <person name="Patkova L."/>
            <person name="Nedelnik J."/>
            <person name="Repkova J."/>
        </authorList>
    </citation>
    <scope>NUCLEOTIDE SEQUENCE [LARGE SCALE GENOMIC DNA]</scope>
    <source>
        <strain evidence="5">cv. Tatra</strain>
        <tissue evidence="2">Young leaves</tissue>
    </source>
</reference>
<dbReference type="Pfam" id="PF00931">
    <property type="entry name" value="NB-ARC"/>
    <property type="match status" value="1"/>
</dbReference>
<evidence type="ECO:0000313" key="5">
    <source>
        <dbReference type="Proteomes" id="UP000236291"/>
    </source>
</evidence>
<gene>
    <name evidence="4" type="ORF">L195_g005593</name>
    <name evidence="2" type="ORF">L195_g030150</name>
    <name evidence="3" type="ORF">L195_g031698</name>
</gene>
<dbReference type="EMBL" id="ASHM01002896">
    <property type="protein sequence ID" value="PNY09048.1"/>
    <property type="molecule type" value="Genomic_DNA"/>
</dbReference>
<name>A0A2K3L6S4_TRIPR</name>
<organism evidence="2 5">
    <name type="scientific">Trifolium pratense</name>
    <name type="common">Red clover</name>
    <dbReference type="NCBI Taxonomy" id="57577"/>
    <lineage>
        <taxon>Eukaryota</taxon>
        <taxon>Viridiplantae</taxon>
        <taxon>Streptophyta</taxon>
        <taxon>Embryophyta</taxon>
        <taxon>Tracheophyta</taxon>
        <taxon>Spermatophyta</taxon>
        <taxon>Magnoliopsida</taxon>
        <taxon>eudicotyledons</taxon>
        <taxon>Gunneridae</taxon>
        <taxon>Pentapetalae</taxon>
        <taxon>rosids</taxon>
        <taxon>fabids</taxon>
        <taxon>Fabales</taxon>
        <taxon>Fabaceae</taxon>
        <taxon>Papilionoideae</taxon>
        <taxon>50 kb inversion clade</taxon>
        <taxon>NPAAA clade</taxon>
        <taxon>Hologalegina</taxon>
        <taxon>IRL clade</taxon>
        <taxon>Trifolieae</taxon>
        <taxon>Trifolium</taxon>
    </lineage>
</organism>
<feature type="domain" description="NB-ARC" evidence="1">
    <location>
        <begin position="131"/>
        <end position="235"/>
    </location>
</feature>
<dbReference type="GO" id="GO:0043531">
    <property type="term" value="F:ADP binding"/>
    <property type="evidence" value="ECO:0007669"/>
    <property type="project" value="InterPro"/>
</dbReference>